<dbReference type="InterPro" id="IPR000415">
    <property type="entry name" value="Nitroreductase-like"/>
</dbReference>
<dbReference type="GO" id="GO:0016491">
    <property type="term" value="F:oxidoreductase activity"/>
    <property type="evidence" value="ECO:0007669"/>
    <property type="project" value="InterPro"/>
</dbReference>
<organism evidence="1 2">
    <name type="scientific">Cupriavidus taiwanensis</name>
    <dbReference type="NCBI Taxonomy" id="164546"/>
    <lineage>
        <taxon>Bacteria</taxon>
        <taxon>Pseudomonadati</taxon>
        <taxon>Pseudomonadota</taxon>
        <taxon>Betaproteobacteria</taxon>
        <taxon>Burkholderiales</taxon>
        <taxon>Burkholderiaceae</taxon>
        <taxon>Cupriavidus</taxon>
    </lineage>
</organism>
<dbReference type="SUPFAM" id="SSF55469">
    <property type="entry name" value="FMN-dependent nitroreductase-like"/>
    <property type="match status" value="1"/>
</dbReference>
<evidence type="ECO:0000313" key="2">
    <source>
        <dbReference type="Proteomes" id="UP000256805"/>
    </source>
</evidence>
<reference evidence="1 2" key="1">
    <citation type="submission" date="2018-01" db="EMBL/GenBank/DDBJ databases">
        <authorList>
            <person name="Gaut B.S."/>
            <person name="Morton B.R."/>
            <person name="Clegg M.T."/>
            <person name="Duvall M.R."/>
        </authorList>
    </citation>
    <scope>NUCLEOTIDE SEQUENCE [LARGE SCALE GENOMIC DNA]</scope>
    <source>
        <strain evidence="1">Cupriavidus taiwanensis cmp 52</strain>
    </source>
</reference>
<gene>
    <name evidence="1" type="ORF">CBM2634_B140088</name>
</gene>
<evidence type="ECO:0000313" key="1">
    <source>
        <dbReference type="EMBL" id="SPS00076.1"/>
    </source>
</evidence>
<dbReference type="Proteomes" id="UP000256805">
    <property type="component" value="Unassembled WGS sequence"/>
</dbReference>
<dbReference type="RefSeq" id="WP_258874675.1">
    <property type="nucleotide sequence ID" value="NZ_LS483234.1"/>
</dbReference>
<proteinExistence type="predicted"/>
<dbReference type="Gene3D" id="3.40.109.10">
    <property type="entry name" value="NADH Oxidase"/>
    <property type="match status" value="1"/>
</dbReference>
<dbReference type="AlphaFoldDB" id="A0A375J8Y6"/>
<accession>A0A375J8Y6</accession>
<dbReference type="EMBL" id="OVTA01000037">
    <property type="protein sequence ID" value="SPS00076.1"/>
    <property type="molecule type" value="Genomic_DNA"/>
</dbReference>
<sequence length="112" mass="12614">MDHTLLSSLPWAAFGINRPGTGQHTAPSTPNWQEIDLYAALRDGLYVLEPTDWRLRLVVGEDLRAATGLRDYVADTPLNLVLVSRLTRLDETEEPLRQFYTALDTGYISQNV</sequence>
<name>A0A375J8Y6_9BURK</name>
<protein>
    <submittedName>
        <fullName evidence="1">Uncharacterized protein</fullName>
    </submittedName>
</protein>